<protein>
    <submittedName>
        <fullName evidence="1">Uncharacterized protein</fullName>
    </submittedName>
</protein>
<dbReference type="Proteomes" id="UP001239994">
    <property type="component" value="Unassembled WGS sequence"/>
</dbReference>
<gene>
    <name evidence="1" type="ORF">P4O66_007751</name>
</gene>
<evidence type="ECO:0000313" key="1">
    <source>
        <dbReference type="EMBL" id="KAK1798284.1"/>
    </source>
</evidence>
<evidence type="ECO:0000313" key="2">
    <source>
        <dbReference type="Proteomes" id="UP001239994"/>
    </source>
</evidence>
<proteinExistence type="predicted"/>
<name>A0AAD8ZF07_9TELE</name>
<dbReference type="EMBL" id="JAROKS010000012">
    <property type="protein sequence ID" value="KAK1798284.1"/>
    <property type="molecule type" value="Genomic_DNA"/>
</dbReference>
<accession>A0AAD8ZF07</accession>
<reference evidence="1" key="1">
    <citation type="submission" date="2023-03" db="EMBL/GenBank/DDBJ databases">
        <title>Electrophorus voltai genome.</title>
        <authorList>
            <person name="Bian C."/>
        </authorList>
    </citation>
    <scope>NUCLEOTIDE SEQUENCE</scope>
    <source>
        <strain evidence="1">CB-2022</strain>
        <tissue evidence="1">Muscle</tissue>
    </source>
</reference>
<keyword evidence="2" id="KW-1185">Reference proteome</keyword>
<organism evidence="1 2">
    <name type="scientific">Electrophorus voltai</name>
    <dbReference type="NCBI Taxonomy" id="2609070"/>
    <lineage>
        <taxon>Eukaryota</taxon>
        <taxon>Metazoa</taxon>
        <taxon>Chordata</taxon>
        <taxon>Craniata</taxon>
        <taxon>Vertebrata</taxon>
        <taxon>Euteleostomi</taxon>
        <taxon>Actinopterygii</taxon>
        <taxon>Neopterygii</taxon>
        <taxon>Teleostei</taxon>
        <taxon>Ostariophysi</taxon>
        <taxon>Gymnotiformes</taxon>
        <taxon>Gymnotoidei</taxon>
        <taxon>Gymnotidae</taxon>
        <taxon>Electrophorus</taxon>
    </lineage>
</organism>
<comment type="caution">
    <text evidence="1">The sequence shown here is derived from an EMBL/GenBank/DDBJ whole genome shotgun (WGS) entry which is preliminary data.</text>
</comment>
<dbReference type="AlphaFoldDB" id="A0AAD8ZF07"/>
<sequence>MSGGKQIRYHRRWDATVGADTVPGVAQSFWVFFKFCNSSILKSNADPRIRLCVACRIAPVKNVYNRSPRKLHRCALCRSRGRHEQHYPVPGRSSPALVHRRALFLEELRTERALEGRREPYRRLAITARLMPGGQSAVCGWKEASLSARSSGGPDGRERK</sequence>